<proteinExistence type="predicted"/>
<dbReference type="Proteomes" id="UP000299084">
    <property type="component" value="Unassembled WGS sequence"/>
</dbReference>
<reference evidence="1 2" key="1">
    <citation type="journal article" date="2019" name="Mol. Ecol. Resour.">
        <title>Improving Illumina assemblies with Hi-C and long reads: an example with the North African dromedary.</title>
        <authorList>
            <person name="Elbers J.P."/>
            <person name="Rogers M.F."/>
            <person name="Perelman P.L."/>
            <person name="Proskuryakova A.A."/>
            <person name="Serdyukova N.A."/>
            <person name="Johnson W.E."/>
            <person name="Horin P."/>
            <person name="Corander J."/>
            <person name="Murphy D."/>
            <person name="Burger P.A."/>
        </authorList>
    </citation>
    <scope>NUCLEOTIDE SEQUENCE [LARGE SCALE GENOMIC DNA]</scope>
    <source>
        <strain evidence="1">Drom800</strain>
        <tissue evidence="1">Blood</tissue>
    </source>
</reference>
<dbReference type="AlphaFoldDB" id="A0A5N4C9W5"/>
<protein>
    <submittedName>
        <fullName evidence="1">Eukaryotic initiation factor 4A-I</fullName>
    </submittedName>
</protein>
<dbReference type="GO" id="GO:0003743">
    <property type="term" value="F:translation initiation factor activity"/>
    <property type="evidence" value="ECO:0007669"/>
    <property type="project" value="UniProtKB-KW"/>
</dbReference>
<keyword evidence="1" id="KW-0396">Initiation factor</keyword>
<organism evidence="1 2">
    <name type="scientific">Camelus dromedarius</name>
    <name type="common">Dromedary</name>
    <name type="synonym">Arabian camel</name>
    <dbReference type="NCBI Taxonomy" id="9838"/>
    <lineage>
        <taxon>Eukaryota</taxon>
        <taxon>Metazoa</taxon>
        <taxon>Chordata</taxon>
        <taxon>Craniata</taxon>
        <taxon>Vertebrata</taxon>
        <taxon>Euteleostomi</taxon>
        <taxon>Mammalia</taxon>
        <taxon>Eutheria</taxon>
        <taxon>Laurasiatheria</taxon>
        <taxon>Artiodactyla</taxon>
        <taxon>Tylopoda</taxon>
        <taxon>Camelidae</taxon>
        <taxon>Camelus</taxon>
    </lineage>
</organism>
<keyword evidence="1" id="KW-0648">Protein biosynthesis</keyword>
<name>A0A5N4C9W5_CAMDR</name>
<evidence type="ECO:0000313" key="1">
    <source>
        <dbReference type="EMBL" id="KAB1255702.1"/>
    </source>
</evidence>
<dbReference type="EMBL" id="JWIN03000032">
    <property type="protein sequence ID" value="KAB1255702.1"/>
    <property type="molecule type" value="Genomic_DNA"/>
</dbReference>
<gene>
    <name evidence="1" type="ORF">Cadr_000027897</name>
</gene>
<keyword evidence="2" id="KW-1185">Reference proteome</keyword>
<accession>A0A5N4C9W5</accession>
<sequence>MSSCKTCSGEAKFILQKYKLCTISPGTLHHNISKKTSGKLHKSPVTEVISGEGSQSRVAINMLTEEDKRTLRDAKTFYSTPIGESPLGVADPI</sequence>
<evidence type="ECO:0000313" key="2">
    <source>
        <dbReference type="Proteomes" id="UP000299084"/>
    </source>
</evidence>
<comment type="caution">
    <text evidence="1">The sequence shown here is derived from an EMBL/GenBank/DDBJ whole genome shotgun (WGS) entry which is preliminary data.</text>
</comment>